<evidence type="ECO:0000313" key="10">
    <source>
        <dbReference type="EMBL" id="OIJ13980.1"/>
    </source>
</evidence>
<evidence type="ECO:0000256" key="4">
    <source>
        <dbReference type="ARBA" id="ARBA00022737"/>
    </source>
</evidence>
<dbReference type="SUPFAM" id="SSF54106">
    <property type="entry name" value="LysM domain"/>
    <property type="match status" value="1"/>
</dbReference>
<dbReference type="InterPro" id="IPR012854">
    <property type="entry name" value="Cu_amine_oxidase-like_N"/>
</dbReference>
<keyword evidence="3 7" id="KW-0732">Signal</keyword>
<dbReference type="PANTHER" id="PTHR47053:SF1">
    <property type="entry name" value="MUREIN DD-ENDOPEPTIDASE MEPH-RELATED"/>
    <property type="match status" value="1"/>
</dbReference>
<evidence type="ECO:0000256" key="5">
    <source>
        <dbReference type="ARBA" id="ARBA00022801"/>
    </source>
</evidence>
<organism evidence="10">
    <name type="scientific">Anaerobacillus isosaccharinicus</name>
    <dbReference type="NCBI Taxonomy" id="1532552"/>
    <lineage>
        <taxon>Bacteria</taxon>
        <taxon>Bacillati</taxon>
        <taxon>Bacillota</taxon>
        <taxon>Bacilli</taxon>
        <taxon>Bacillales</taxon>
        <taxon>Bacillaceae</taxon>
        <taxon>Anaerobacillus</taxon>
    </lineage>
</organism>
<evidence type="ECO:0000256" key="1">
    <source>
        <dbReference type="ARBA" id="ARBA00007074"/>
    </source>
</evidence>
<dbReference type="PROSITE" id="PS51782">
    <property type="entry name" value="LYSM"/>
    <property type="match status" value="1"/>
</dbReference>
<dbReference type="SUPFAM" id="SSF54001">
    <property type="entry name" value="Cysteine proteinases"/>
    <property type="match status" value="1"/>
</dbReference>
<dbReference type="InterPro" id="IPR038765">
    <property type="entry name" value="Papain-like_cys_pep_sf"/>
</dbReference>
<dbReference type="SUPFAM" id="SSF55383">
    <property type="entry name" value="Copper amine oxidase, domain N"/>
    <property type="match status" value="1"/>
</dbReference>
<dbReference type="EMBL" id="LQXD01000118">
    <property type="protein sequence ID" value="OIJ13980.1"/>
    <property type="molecule type" value="Genomic_DNA"/>
</dbReference>
<feature type="domain" description="NlpC/P60" evidence="9">
    <location>
        <begin position="215"/>
        <end position="306"/>
    </location>
</feature>
<evidence type="ECO:0000256" key="7">
    <source>
        <dbReference type="SAM" id="SignalP"/>
    </source>
</evidence>
<dbReference type="RefSeq" id="WP_071317522.1">
    <property type="nucleotide sequence ID" value="NZ_CP063356.2"/>
</dbReference>
<dbReference type="GO" id="GO:0008234">
    <property type="term" value="F:cysteine-type peptidase activity"/>
    <property type="evidence" value="ECO:0007669"/>
    <property type="project" value="UniProtKB-KW"/>
</dbReference>
<keyword evidence="4" id="KW-0677">Repeat</keyword>
<feature type="chain" id="PRO_5039537385" evidence="7">
    <location>
        <begin position="25"/>
        <end position="306"/>
    </location>
</feature>
<dbReference type="InterPro" id="IPR036582">
    <property type="entry name" value="Mao_N_sf"/>
</dbReference>
<keyword evidence="6" id="KW-0788">Thiol protease</keyword>
<sequence length="306" mass="34091">MKKNYRILILTFCLLSLLCAPTFANYDTVPEAGIAINGKMVDGIKPITMNGKYFLPFTTLSKILGYNDIRFESNTKTYEVTDGSTVVRLTMGGTRARRGDEYMNIDAPRWINDTAYVSLDAASSLFNSFMYFKVENGSIQVEKPASRYRVQQGDTLWLISKAHHTSVNQLMVANAMSSINIFPGQILKLPSREQTKEMDPIKEKRPVENVPQKQPQIHSEIIDIAKQFIGGGYKFGATLNEAPRLFDCSSYTKYVFGQKGVKIPRTSREQAGLGTAVGAKSLKQGDLLFFQSPTLYSDGRVGHVGI</sequence>
<evidence type="ECO:0000256" key="3">
    <source>
        <dbReference type="ARBA" id="ARBA00022729"/>
    </source>
</evidence>
<evidence type="ECO:0000256" key="2">
    <source>
        <dbReference type="ARBA" id="ARBA00022670"/>
    </source>
</evidence>
<feature type="signal peptide" evidence="7">
    <location>
        <begin position="1"/>
        <end position="24"/>
    </location>
</feature>
<dbReference type="Pfam" id="PF01476">
    <property type="entry name" value="LysM"/>
    <property type="match status" value="1"/>
</dbReference>
<dbReference type="Gene3D" id="3.10.350.10">
    <property type="entry name" value="LysM domain"/>
    <property type="match status" value="1"/>
</dbReference>
<dbReference type="AlphaFoldDB" id="A0A1S2LP54"/>
<keyword evidence="5" id="KW-0378">Hydrolase</keyword>
<comment type="similarity">
    <text evidence="1">Belongs to the peptidase C40 family.</text>
</comment>
<evidence type="ECO:0000259" key="8">
    <source>
        <dbReference type="PROSITE" id="PS51782"/>
    </source>
</evidence>
<comment type="caution">
    <text evidence="10">The sequence shown here is derived from an EMBL/GenBank/DDBJ whole genome shotgun (WGS) entry which is preliminary data.</text>
</comment>
<dbReference type="SMART" id="SM00257">
    <property type="entry name" value="LysM"/>
    <property type="match status" value="1"/>
</dbReference>
<name>A0A1S2LP54_9BACI</name>
<evidence type="ECO:0000256" key="6">
    <source>
        <dbReference type="ARBA" id="ARBA00022807"/>
    </source>
</evidence>
<keyword evidence="2" id="KW-0645">Protease</keyword>
<feature type="domain" description="LysM" evidence="8">
    <location>
        <begin position="146"/>
        <end position="189"/>
    </location>
</feature>
<dbReference type="InterPro" id="IPR018392">
    <property type="entry name" value="LysM"/>
</dbReference>
<dbReference type="GO" id="GO:0006508">
    <property type="term" value="P:proteolysis"/>
    <property type="evidence" value="ECO:0007669"/>
    <property type="project" value="UniProtKB-KW"/>
</dbReference>
<dbReference type="InterPro" id="IPR051202">
    <property type="entry name" value="Peptidase_C40"/>
</dbReference>
<dbReference type="CDD" id="cd00118">
    <property type="entry name" value="LysM"/>
    <property type="match status" value="1"/>
</dbReference>
<dbReference type="PROSITE" id="PS51935">
    <property type="entry name" value="NLPC_P60"/>
    <property type="match status" value="1"/>
</dbReference>
<reference evidence="10" key="1">
    <citation type="submission" date="2016-10" db="EMBL/GenBank/DDBJ databases">
        <title>Draft genome sequences of four alkaliphilic bacteria belonging to the Anaerobacillus genus.</title>
        <authorList>
            <person name="Bassil N.M."/>
            <person name="Lloyd J.R."/>
        </authorList>
    </citation>
    <scope>NUCLEOTIDE SEQUENCE [LARGE SCALE GENOMIC DNA]</scope>
    <source>
        <strain evidence="10">NB2006</strain>
    </source>
</reference>
<dbReference type="InterPro" id="IPR000064">
    <property type="entry name" value="NLP_P60_dom"/>
</dbReference>
<dbReference type="InterPro" id="IPR036779">
    <property type="entry name" value="LysM_dom_sf"/>
</dbReference>
<evidence type="ECO:0000259" key="9">
    <source>
        <dbReference type="PROSITE" id="PS51935"/>
    </source>
</evidence>
<dbReference type="Pfam" id="PF00877">
    <property type="entry name" value="NLPC_P60"/>
    <property type="match status" value="1"/>
</dbReference>
<protein>
    <submittedName>
        <fullName evidence="10">Peptidoglycan endopeptidase</fullName>
    </submittedName>
</protein>
<gene>
    <name evidence="10" type="ORF">AWH56_13035</name>
</gene>
<dbReference type="Gene3D" id="3.90.1720.10">
    <property type="entry name" value="endopeptidase domain like (from Nostoc punctiforme)"/>
    <property type="match status" value="1"/>
</dbReference>
<accession>A0A1S2LP54</accession>
<dbReference type="Pfam" id="PF07833">
    <property type="entry name" value="Cu_amine_oxidN1"/>
    <property type="match status" value="1"/>
</dbReference>
<dbReference type="PANTHER" id="PTHR47053">
    <property type="entry name" value="MUREIN DD-ENDOPEPTIDASE MEPH-RELATED"/>
    <property type="match status" value="1"/>
</dbReference>
<proteinExistence type="inferred from homology"/>